<evidence type="ECO:0000256" key="2">
    <source>
        <dbReference type="ARBA" id="ARBA00002988"/>
    </source>
</evidence>
<feature type="domain" description="Pyruvate phosphate dikinase AMP/ATP-binding" evidence="15">
    <location>
        <begin position="437"/>
        <end position="817"/>
    </location>
</feature>
<dbReference type="GO" id="GO:0005524">
    <property type="term" value="F:ATP binding"/>
    <property type="evidence" value="ECO:0007669"/>
    <property type="project" value="UniProtKB-KW"/>
</dbReference>
<comment type="catalytic activity">
    <reaction evidence="14">
        <text>pyruvate + ATP + H2O = phosphoenolpyruvate + AMP + phosphate + 2 H(+)</text>
        <dbReference type="Rhea" id="RHEA:11364"/>
        <dbReference type="ChEBI" id="CHEBI:15361"/>
        <dbReference type="ChEBI" id="CHEBI:15377"/>
        <dbReference type="ChEBI" id="CHEBI:15378"/>
        <dbReference type="ChEBI" id="CHEBI:30616"/>
        <dbReference type="ChEBI" id="CHEBI:43474"/>
        <dbReference type="ChEBI" id="CHEBI:58702"/>
        <dbReference type="ChEBI" id="CHEBI:456215"/>
        <dbReference type="EC" id="2.7.9.2"/>
    </reaction>
</comment>
<evidence type="ECO:0000256" key="1">
    <source>
        <dbReference type="ARBA" id="ARBA00001946"/>
    </source>
</evidence>
<dbReference type="GO" id="GO:0046872">
    <property type="term" value="F:metal ion binding"/>
    <property type="evidence" value="ECO:0007669"/>
    <property type="project" value="UniProtKB-KW"/>
</dbReference>
<evidence type="ECO:0000256" key="5">
    <source>
        <dbReference type="ARBA" id="ARBA00011996"/>
    </source>
</evidence>
<dbReference type="PANTHER" id="PTHR43030:SF1">
    <property type="entry name" value="PHOSPHOENOLPYRUVATE SYNTHASE"/>
    <property type="match status" value="1"/>
</dbReference>
<dbReference type="Gene3D" id="3.40.50.2300">
    <property type="match status" value="2"/>
</dbReference>
<evidence type="ECO:0000256" key="13">
    <source>
        <dbReference type="ARBA" id="ARBA00033470"/>
    </source>
</evidence>
<evidence type="ECO:0000256" key="9">
    <source>
        <dbReference type="ARBA" id="ARBA00022741"/>
    </source>
</evidence>
<evidence type="ECO:0000256" key="11">
    <source>
        <dbReference type="ARBA" id="ARBA00022840"/>
    </source>
</evidence>
<organism evidence="16">
    <name type="scientific">Thermodesulforhabdus norvegica</name>
    <dbReference type="NCBI Taxonomy" id="39841"/>
    <lineage>
        <taxon>Bacteria</taxon>
        <taxon>Pseudomonadati</taxon>
        <taxon>Thermodesulfobacteriota</taxon>
        <taxon>Syntrophobacteria</taxon>
        <taxon>Syntrophobacterales</taxon>
        <taxon>Thermodesulforhabdaceae</taxon>
        <taxon>Thermodesulforhabdus</taxon>
    </lineage>
</organism>
<dbReference type="Proteomes" id="UP000886355">
    <property type="component" value="Unassembled WGS sequence"/>
</dbReference>
<dbReference type="Gene3D" id="3.30.1490.20">
    <property type="entry name" value="ATP-grasp fold, A domain"/>
    <property type="match status" value="1"/>
</dbReference>
<accession>A0A7C1ATV3</accession>
<evidence type="ECO:0000256" key="8">
    <source>
        <dbReference type="ARBA" id="ARBA00022723"/>
    </source>
</evidence>
<dbReference type="EC" id="2.7.9.2" evidence="5"/>
<dbReference type="InterPro" id="IPR002192">
    <property type="entry name" value="PPDK_AMP/ATP-bd"/>
</dbReference>
<keyword evidence="11" id="KW-0067">ATP-binding</keyword>
<dbReference type="InterPro" id="IPR013815">
    <property type="entry name" value="ATP_grasp_subdomain_1"/>
</dbReference>
<dbReference type="InterPro" id="IPR011006">
    <property type="entry name" value="CheY-like_superfamily"/>
</dbReference>
<dbReference type="EMBL" id="DQZW01000057">
    <property type="protein sequence ID" value="HDL89499.1"/>
    <property type="molecule type" value="Genomic_DNA"/>
</dbReference>
<comment type="caution">
    <text evidence="16">The sequence shown here is derived from an EMBL/GenBank/DDBJ whole genome shotgun (WGS) entry which is preliminary data.</text>
</comment>
<comment type="similarity">
    <text evidence="4">Belongs to the PEP-utilizing enzyme family.</text>
</comment>
<keyword evidence="7" id="KW-0808">Transferase</keyword>
<comment type="function">
    <text evidence="2">Catalyzes the phosphorylation of pyruvate to phosphoenolpyruvate.</text>
</comment>
<evidence type="ECO:0000256" key="4">
    <source>
        <dbReference type="ARBA" id="ARBA00007837"/>
    </source>
</evidence>
<gene>
    <name evidence="16" type="ORF">ENG14_01175</name>
</gene>
<sequence length="988" mass="112641">MTLAIDNLPKDYDPRFKIFHELMAKKIREILLVSTPYDAWIMEEDVRLSERLIHEYRGLNLSNPPRLTWVSSVEEALKALEDKNFDMVITMPSVVDMDCVSLGTRVKKKNPDLPVILFAHSAVTSANFYPGHTKPAGIDRAFIWSGNTDILVALIKGAEDRLNVDYDTSSAGIRVLLFVEDSPQYLSSLLPIFYRELVSQTQAVMEEGLNEEHRLLTMRARPKILIADNYEDAVNIYEKYKPYILGVISDVRFPKSGKPCPDSGIELLKKIKTDRWDIPLLLMSSEPSNADKATLIPSYFVDKNSLTLHADVHAFFMDHLGFGDFVFRMPDGKEISRATNLRTLEYEMNKIPIESLTFHANRNDFSRWLFARTETILASKLRPASAEDFSYDPYEMRKFLVSNIHVRRRRRQKGVIVNFDAHDFDPDTEFFKIGNGSVGGKARGLAFASDLLRHHSEMMQEFSDVNIIIPNSLVITTDGFETFIHDNHLLKIADTDMPDEEIAQKFLQAKFPKWIRDDLEAYLHDIHYPIAVRSSSLLEDAQFRAYAGLYRTYMLPNDCPSYVQRTEHVINAIKLIYASTYFKGPKSFSQRVGHRTEEEKMAVIIQSMVGDTYGEHFYPAVSGVAQSHNYYPFSHMKPEEGIATIALGLGKMVVEGEKTLRFSPKYPQLLPQRSTVEDILENSQRYFYSLKLEKTCSMLSINDTSHLDKREISDAEKEYPVSFLSSTYIPNEHRIRDTSHVPGHRVITFSQILKYNSFPLPDILNEFLTIGQKGMGCPVELEFSVNLSQNQDTQPTFALLQLRPMTARADLEVVDISNEEIEKAFCYSSNALGNAHKGNITDIIYVKPDTFDPAKTIEIAREIGEMNKYLARKDRKYLLIGPGRWGSADRWLGIPVDWADICNVDIITETESARLNAEPSQGSHFFHNITTMGINYISVSEKDGGFFKGDWLTSLPAKNESAHVRYVALDKPITIKVDGRTSRCVMMR</sequence>
<keyword evidence="10" id="KW-0418">Kinase</keyword>
<dbReference type="InterPro" id="IPR006319">
    <property type="entry name" value="PEP_synth"/>
</dbReference>
<dbReference type="PANTHER" id="PTHR43030">
    <property type="entry name" value="PHOSPHOENOLPYRUVATE SYNTHASE"/>
    <property type="match status" value="1"/>
</dbReference>
<evidence type="ECO:0000256" key="7">
    <source>
        <dbReference type="ARBA" id="ARBA00022679"/>
    </source>
</evidence>
<dbReference type="SUPFAM" id="SSF56059">
    <property type="entry name" value="Glutathione synthetase ATP-binding domain-like"/>
    <property type="match status" value="1"/>
</dbReference>
<dbReference type="CDD" id="cd00156">
    <property type="entry name" value="REC"/>
    <property type="match status" value="1"/>
</dbReference>
<proteinExistence type="inferred from homology"/>
<dbReference type="AlphaFoldDB" id="A0A7C1ATV3"/>
<evidence type="ECO:0000259" key="15">
    <source>
        <dbReference type="Pfam" id="PF01326"/>
    </source>
</evidence>
<dbReference type="SUPFAM" id="SSF52172">
    <property type="entry name" value="CheY-like"/>
    <property type="match status" value="1"/>
</dbReference>
<evidence type="ECO:0000256" key="6">
    <source>
        <dbReference type="ARBA" id="ARBA00021623"/>
    </source>
</evidence>
<reference evidence="16" key="1">
    <citation type="journal article" date="2020" name="mSystems">
        <title>Genome- and Community-Level Interaction Insights into Carbon Utilization and Element Cycling Functions of Hydrothermarchaeota in Hydrothermal Sediment.</title>
        <authorList>
            <person name="Zhou Z."/>
            <person name="Liu Y."/>
            <person name="Xu W."/>
            <person name="Pan J."/>
            <person name="Luo Z.H."/>
            <person name="Li M."/>
        </authorList>
    </citation>
    <scope>NUCLEOTIDE SEQUENCE [LARGE SCALE GENOMIC DNA]</scope>
    <source>
        <strain evidence="16">HyVt-19</strain>
    </source>
</reference>
<keyword evidence="8" id="KW-0479">Metal-binding</keyword>
<keyword evidence="9" id="KW-0547">Nucleotide-binding</keyword>
<evidence type="ECO:0000313" key="16">
    <source>
        <dbReference type="EMBL" id="HDL89499.1"/>
    </source>
</evidence>
<evidence type="ECO:0000256" key="3">
    <source>
        <dbReference type="ARBA" id="ARBA00004742"/>
    </source>
</evidence>
<comment type="cofactor">
    <cofactor evidence="1">
        <name>Mg(2+)</name>
        <dbReference type="ChEBI" id="CHEBI:18420"/>
    </cofactor>
</comment>
<dbReference type="GO" id="GO:0008986">
    <property type="term" value="F:pyruvate, water dikinase activity"/>
    <property type="evidence" value="ECO:0007669"/>
    <property type="project" value="UniProtKB-EC"/>
</dbReference>
<evidence type="ECO:0000256" key="14">
    <source>
        <dbReference type="ARBA" id="ARBA00047700"/>
    </source>
</evidence>
<name>A0A7C1ATV3_9BACT</name>
<protein>
    <recommendedName>
        <fullName evidence="6">Phosphoenolpyruvate synthase</fullName>
        <ecNumber evidence="5">2.7.9.2</ecNumber>
    </recommendedName>
    <alternativeName>
        <fullName evidence="13">Pyruvate, water dikinase</fullName>
    </alternativeName>
</protein>
<keyword evidence="12" id="KW-0460">Magnesium</keyword>
<dbReference type="Pfam" id="PF01326">
    <property type="entry name" value="PPDK_N"/>
    <property type="match status" value="1"/>
</dbReference>
<comment type="pathway">
    <text evidence="3">Carbohydrate biosynthesis; gluconeogenesis.</text>
</comment>
<evidence type="ECO:0000256" key="10">
    <source>
        <dbReference type="ARBA" id="ARBA00022777"/>
    </source>
</evidence>
<evidence type="ECO:0000256" key="12">
    <source>
        <dbReference type="ARBA" id="ARBA00022842"/>
    </source>
</evidence>